<evidence type="ECO:0000256" key="4">
    <source>
        <dbReference type="ARBA" id="ARBA00022729"/>
    </source>
</evidence>
<comment type="subcellular location">
    <subcellularLocation>
        <location evidence="1">Membrane</location>
        <topology evidence="1">Single-pass type I membrane protein</topology>
    </subcellularLocation>
</comment>
<accession>A0A8X7WVC8</accession>
<dbReference type="SUPFAM" id="SSF48726">
    <property type="entry name" value="Immunoglobulin"/>
    <property type="match status" value="2"/>
</dbReference>
<dbReference type="InterPro" id="IPR036179">
    <property type="entry name" value="Ig-like_dom_sf"/>
</dbReference>
<keyword evidence="3" id="KW-0812">Transmembrane</keyword>
<evidence type="ECO:0000256" key="2">
    <source>
        <dbReference type="ARBA" id="ARBA00008727"/>
    </source>
</evidence>
<keyword evidence="5" id="KW-1133">Transmembrane helix</keyword>
<keyword evidence="7" id="KW-0325">Glycoprotein</keyword>
<evidence type="ECO:0000256" key="5">
    <source>
        <dbReference type="ARBA" id="ARBA00022989"/>
    </source>
</evidence>
<dbReference type="PANTHER" id="PTHR32178:SF7">
    <property type="entry name" value="IG-LIKE V-TYPE DOMAIN-CONTAINING PROTEIN FAM187A"/>
    <property type="match status" value="1"/>
</dbReference>
<dbReference type="EMBL" id="JAATIS010008602">
    <property type="protein sequence ID" value="KAG2456480.1"/>
    <property type="molecule type" value="Genomic_DNA"/>
</dbReference>
<dbReference type="GO" id="GO:0016020">
    <property type="term" value="C:membrane"/>
    <property type="evidence" value="ECO:0007669"/>
    <property type="project" value="UniProtKB-SubCell"/>
</dbReference>
<keyword evidence="6" id="KW-0472">Membrane</keyword>
<evidence type="ECO:0000256" key="7">
    <source>
        <dbReference type="ARBA" id="ARBA00023180"/>
    </source>
</evidence>
<comment type="caution">
    <text evidence="8">The sequence shown here is derived from an EMBL/GenBank/DDBJ whole genome shotgun (WGS) entry which is preliminary data.</text>
</comment>
<evidence type="ECO:0000313" key="8">
    <source>
        <dbReference type="EMBL" id="KAG2456480.1"/>
    </source>
</evidence>
<reference evidence="8 9" key="1">
    <citation type="journal article" date="2021" name="Cell">
        <title>Tracing the genetic footprints of vertebrate landing in non-teleost ray-finned fishes.</title>
        <authorList>
            <person name="Bi X."/>
            <person name="Wang K."/>
            <person name="Yang L."/>
            <person name="Pan H."/>
            <person name="Jiang H."/>
            <person name="Wei Q."/>
            <person name="Fang M."/>
            <person name="Yu H."/>
            <person name="Zhu C."/>
            <person name="Cai Y."/>
            <person name="He Y."/>
            <person name="Gan X."/>
            <person name="Zeng H."/>
            <person name="Yu D."/>
            <person name="Zhu Y."/>
            <person name="Jiang H."/>
            <person name="Qiu Q."/>
            <person name="Yang H."/>
            <person name="Zhang Y.E."/>
            <person name="Wang W."/>
            <person name="Zhu M."/>
            <person name="He S."/>
            <person name="Zhang G."/>
        </authorList>
    </citation>
    <scope>NUCLEOTIDE SEQUENCE [LARGE SCALE GENOMIC DNA]</scope>
    <source>
        <strain evidence="8">Bchr_013</strain>
    </source>
</reference>
<evidence type="ECO:0000256" key="6">
    <source>
        <dbReference type="ARBA" id="ARBA00023136"/>
    </source>
</evidence>
<dbReference type="InterPro" id="IPR039311">
    <property type="entry name" value="FAM187A/B"/>
</dbReference>
<proteinExistence type="inferred from homology"/>
<dbReference type="Gene3D" id="2.60.40.10">
    <property type="entry name" value="Immunoglobulins"/>
    <property type="match status" value="2"/>
</dbReference>
<dbReference type="AlphaFoldDB" id="A0A8X7WVC8"/>
<feature type="non-terminal residue" evidence="8">
    <location>
        <position position="1"/>
    </location>
</feature>
<dbReference type="Proteomes" id="UP000886611">
    <property type="component" value="Unassembled WGS sequence"/>
</dbReference>
<organism evidence="8 9">
    <name type="scientific">Polypterus senegalus</name>
    <name type="common">Senegal bichir</name>
    <dbReference type="NCBI Taxonomy" id="55291"/>
    <lineage>
        <taxon>Eukaryota</taxon>
        <taxon>Metazoa</taxon>
        <taxon>Chordata</taxon>
        <taxon>Craniata</taxon>
        <taxon>Vertebrata</taxon>
        <taxon>Euteleostomi</taxon>
        <taxon>Actinopterygii</taxon>
        <taxon>Polypteriformes</taxon>
        <taxon>Polypteridae</taxon>
        <taxon>Polypterus</taxon>
    </lineage>
</organism>
<dbReference type="InterPro" id="IPR007110">
    <property type="entry name" value="Ig-like_dom"/>
</dbReference>
<keyword evidence="9" id="KW-1185">Reference proteome</keyword>
<evidence type="ECO:0000313" key="9">
    <source>
        <dbReference type="Proteomes" id="UP000886611"/>
    </source>
</evidence>
<evidence type="ECO:0000256" key="1">
    <source>
        <dbReference type="ARBA" id="ARBA00004479"/>
    </source>
</evidence>
<protein>
    <submittedName>
        <fullName evidence="8">F187A protein</fullName>
    </submittedName>
</protein>
<dbReference type="SMART" id="SM00409">
    <property type="entry name" value="IG"/>
    <property type="match status" value="2"/>
</dbReference>
<gene>
    <name evidence="8" type="primary">Fam187a</name>
    <name evidence="8" type="ORF">GTO96_0013221</name>
</gene>
<comment type="similarity">
    <text evidence="2">Belongs to the FAM187 family.</text>
</comment>
<evidence type="ECO:0000256" key="3">
    <source>
        <dbReference type="ARBA" id="ARBA00022692"/>
    </source>
</evidence>
<dbReference type="PANTHER" id="PTHR32178">
    <property type="entry name" value="FAM187"/>
    <property type="match status" value="1"/>
</dbReference>
<name>A0A8X7WVC8_POLSE</name>
<keyword evidence="4" id="KW-0732">Signal</keyword>
<dbReference type="PROSITE" id="PS50835">
    <property type="entry name" value="IG_LIKE"/>
    <property type="match status" value="1"/>
</dbReference>
<dbReference type="InterPro" id="IPR003599">
    <property type="entry name" value="Ig_sub"/>
</dbReference>
<dbReference type="InterPro" id="IPR013783">
    <property type="entry name" value="Ig-like_fold"/>
</dbReference>
<feature type="non-terminal residue" evidence="8">
    <location>
        <position position="424"/>
    </location>
</feature>
<sequence length="424" mass="48634">MNSILIDLIMYMLLLLLLRLYGSSNALDINEEKEDVFAKTPCPAFLVFDSAAYIVGMTIELPCKCKPEDALSVVWYYQKNLGQRNIKVLTDLNGTKIVDSAAVTFDSDLQNRFLIRLFSLLLFRTLESDAGHYICGTSKGDFFYGYDVDIQEAKGLVLTEKDFDQPANTKQLQKTSKYSIFTSFWSWSVCDRCDISGEQTRVGICYIESEFLYSRYRRSTPNVASCGSASVPNRFKRKLKKQMAVVSVRSCLTACPPEPKKSFAVKMFYEFVGLFSKNKEKTPSVPIQYHLHHVGYPLILACPGSRPQLAVAWDKDKERLYRSKYMIGRNKSMRIFIDQGNNLNIRFVQLDDKGIYYCWLQGKMIAGFKLSVSIRTRIQRKLSDSESIYAMRILLMSYIFLTIVFLGCQIITCCCEVFSCRMRN</sequence>